<dbReference type="GO" id="GO:0016592">
    <property type="term" value="C:mediator complex"/>
    <property type="evidence" value="ECO:0007669"/>
    <property type="project" value="InterPro"/>
</dbReference>
<keyword evidence="10" id="KW-1133">Transmembrane helix</keyword>
<dbReference type="PANTHER" id="PTHR13114:SF7">
    <property type="entry name" value="MEDIATOR OF RNA POLYMERASE II TRANSCRIPTION SUBUNIT 17"/>
    <property type="match status" value="1"/>
</dbReference>
<keyword evidence="12" id="KW-1185">Reference proteome</keyword>
<sequence length="620" mass="68101">MHRRHLPLKRTSNLLFLRHGPPPPLPPPQQLSKASSFLLSSARNLSRLVNTEQEFWEEALDMRMHNWMIQARSTNQAGGGPPPGSVGKDTGGKAFHIQYGFGDVGSRFQEPSTAEIIRAYSPKKDAPQKMQLALPHKVRRRLRARVVRIEMAGIVAVEGGAGGLVAGFEGGRDMVRDMLLDNDGEDVETGSDALAPQYGTSTDIQQQLADAQWTIFDAELFQEVLREARTIAGVRMVENQAVLPIDERHELILEYLDADDADPSSTSPTGNPTSQTVNLALRLLLSRQHKHNLLHRRDRLLSSISSSAAAAVPVARPGGPRVTVGGPTGPGVGGAPPAAQAAMPTGILVPTLNWLKFWAMCERVRGVVETLVRPMCGVGGMEMRVHFEKLNGGRVADAVGAGPTLASLERETGWGGAIGEVGMVVVVGVVKGPSLRFTLRNPTTILAHLPQTTLTLTSLTEFKDLITREINLMSLRIVCDEANDVLRYKWRHQRRDTRTNVEEDRWLWRVDEVEERSFGSVMWWMGKEKSVRRKVFASPTRISNDPSALYAFKFSLPADPPNGLTKVETMVAMYATQSEAAAQPRKKDLAETSGGAVGFRERVREMTLRLLGLCEMNATA</sequence>
<evidence type="ECO:0000256" key="10">
    <source>
        <dbReference type="SAM" id="Phobius"/>
    </source>
</evidence>
<evidence type="ECO:0000256" key="3">
    <source>
        <dbReference type="ARBA" id="ARBA00019610"/>
    </source>
</evidence>
<dbReference type="Proteomes" id="UP000268093">
    <property type="component" value="Unassembled WGS sequence"/>
</dbReference>
<feature type="transmembrane region" description="Helical" evidence="10">
    <location>
        <begin position="146"/>
        <end position="168"/>
    </location>
</feature>
<comment type="similarity">
    <text evidence="2 8">Belongs to the Mediator complex subunit 17 family.</text>
</comment>
<keyword evidence="8" id="KW-0010">Activator</keyword>
<evidence type="ECO:0000256" key="1">
    <source>
        <dbReference type="ARBA" id="ARBA00004123"/>
    </source>
</evidence>
<evidence type="ECO:0000256" key="6">
    <source>
        <dbReference type="ARBA" id="ARBA00023242"/>
    </source>
</evidence>
<dbReference type="OrthoDB" id="10251234at2759"/>
<dbReference type="GO" id="GO:0003712">
    <property type="term" value="F:transcription coregulator activity"/>
    <property type="evidence" value="ECO:0007669"/>
    <property type="project" value="InterPro"/>
</dbReference>
<dbReference type="GO" id="GO:0006357">
    <property type="term" value="P:regulation of transcription by RNA polymerase II"/>
    <property type="evidence" value="ECO:0007669"/>
    <property type="project" value="InterPro"/>
</dbReference>
<dbReference type="PANTHER" id="PTHR13114">
    <property type="entry name" value="MEDIATOR OF RNA POLYMERASE II TRANSCRIPTION SUBUNIT 17"/>
    <property type="match status" value="1"/>
</dbReference>
<dbReference type="GO" id="GO:0070847">
    <property type="term" value="C:core mediator complex"/>
    <property type="evidence" value="ECO:0007669"/>
    <property type="project" value="TreeGrafter"/>
</dbReference>
<evidence type="ECO:0000313" key="12">
    <source>
        <dbReference type="Proteomes" id="UP000268093"/>
    </source>
</evidence>
<evidence type="ECO:0000256" key="4">
    <source>
        <dbReference type="ARBA" id="ARBA00023015"/>
    </source>
</evidence>
<name>A0A433B9G9_9FUNG</name>
<dbReference type="InterPro" id="IPR019313">
    <property type="entry name" value="Mediator_Med17"/>
</dbReference>
<dbReference type="EMBL" id="RBNI01015573">
    <property type="protein sequence ID" value="RUP14443.1"/>
    <property type="molecule type" value="Genomic_DNA"/>
</dbReference>
<dbReference type="AlphaFoldDB" id="A0A433B9G9"/>
<evidence type="ECO:0000313" key="11">
    <source>
        <dbReference type="EMBL" id="RUP14443.1"/>
    </source>
</evidence>
<evidence type="ECO:0000256" key="5">
    <source>
        <dbReference type="ARBA" id="ARBA00023163"/>
    </source>
</evidence>
<dbReference type="Pfam" id="PF10156">
    <property type="entry name" value="Med17"/>
    <property type="match status" value="1"/>
</dbReference>
<feature type="compositionally biased region" description="Pro residues" evidence="9">
    <location>
        <begin position="20"/>
        <end position="29"/>
    </location>
</feature>
<reference evidence="11 12" key="1">
    <citation type="journal article" date="2018" name="New Phytol.">
        <title>Phylogenomics of Endogonaceae and evolution of mycorrhizas within Mucoromycota.</title>
        <authorList>
            <person name="Chang Y."/>
            <person name="Desiro A."/>
            <person name="Na H."/>
            <person name="Sandor L."/>
            <person name="Lipzen A."/>
            <person name="Clum A."/>
            <person name="Barry K."/>
            <person name="Grigoriev I.V."/>
            <person name="Martin F.M."/>
            <person name="Stajich J.E."/>
            <person name="Smith M.E."/>
            <person name="Bonito G."/>
            <person name="Spatafora J.W."/>
        </authorList>
    </citation>
    <scope>NUCLEOTIDE SEQUENCE [LARGE SCALE GENOMIC DNA]</scope>
    <source>
        <strain evidence="11 12">GMNB39</strain>
    </source>
</reference>
<keyword evidence="6 8" id="KW-0539">Nucleus</keyword>
<comment type="subunit">
    <text evidence="8">Component of the Mediator complex.</text>
</comment>
<proteinExistence type="inferred from homology"/>
<keyword evidence="10" id="KW-0812">Transmembrane</keyword>
<keyword evidence="4 8" id="KW-0805">Transcription regulation</keyword>
<feature type="region of interest" description="Disordered" evidence="9">
    <location>
        <begin position="12"/>
        <end position="31"/>
    </location>
</feature>
<comment type="caution">
    <text evidence="11">The sequence shown here is derived from an EMBL/GenBank/DDBJ whole genome shotgun (WGS) entry which is preliminary data.</text>
</comment>
<gene>
    <name evidence="8" type="primary">MED17</name>
    <name evidence="11" type="ORF">BC936DRAFT_139667</name>
</gene>
<comment type="function">
    <text evidence="8">Component of the Mediator complex, a coactivator involved in the regulated transcription of nearly all RNA polymerase II-dependent genes. Mediator functions as a bridge to convey information from gene-specific regulatory proteins to the basal RNA polymerase II transcription machinery. Mediator is recruited to promoters by direct interactions with regulatory proteins and serves as a scaffold for the assembly of a functional preinitiation complex with RNA polymerase II and the general transcription factors.</text>
</comment>
<protein>
    <recommendedName>
        <fullName evidence="3 8">Mediator of RNA polymerase II transcription subunit 17</fullName>
    </recommendedName>
    <alternativeName>
        <fullName evidence="7 8">Mediator complex subunit 17</fullName>
    </alternativeName>
</protein>
<evidence type="ECO:0000256" key="7">
    <source>
        <dbReference type="ARBA" id="ARBA00032014"/>
    </source>
</evidence>
<accession>A0A433B9G9</accession>
<comment type="subcellular location">
    <subcellularLocation>
        <location evidence="1 8">Nucleus</location>
    </subcellularLocation>
</comment>
<evidence type="ECO:0000256" key="9">
    <source>
        <dbReference type="SAM" id="MobiDB-lite"/>
    </source>
</evidence>
<keyword evidence="10" id="KW-0472">Membrane</keyword>
<evidence type="ECO:0000256" key="2">
    <source>
        <dbReference type="ARBA" id="ARBA00005635"/>
    </source>
</evidence>
<keyword evidence="5 8" id="KW-0804">Transcription</keyword>
<organism evidence="11 12">
    <name type="scientific">Jimgerdemannia flammicorona</name>
    <dbReference type="NCBI Taxonomy" id="994334"/>
    <lineage>
        <taxon>Eukaryota</taxon>
        <taxon>Fungi</taxon>
        <taxon>Fungi incertae sedis</taxon>
        <taxon>Mucoromycota</taxon>
        <taxon>Mucoromycotina</taxon>
        <taxon>Endogonomycetes</taxon>
        <taxon>Endogonales</taxon>
        <taxon>Endogonaceae</taxon>
        <taxon>Jimgerdemannia</taxon>
    </lineage>
</organism>
<evidence type="ECO:0000256" key="8">
    <source>
        <dbReference type="RuleBase" id="RU364140"/>
    </source>
</evidence>